<organism evidence="2 3">
    <name type="scientific">Candida glabrata</name>
    <name type="common">Yeast</name>
    <name type="synonym">Torulopsis glabrata</name>
    <dbReference type="NCBI Taxonomy" id="5478"/>
    <lineage>
        <taxon>Eukaryota</taxon>
        <taxon>Fungi</taxon>
        <taxon>Dikarya</taxon>
        <taxon>Ascomycota</taxon>
        <taxon>Saccharomycotina</taxon>
        <taxon>Saccharomycetes</taxon>
        <taxon>Saccharomycetales</taxon>
        <taxon>Saccharomycetaceae</taxon>
        <taxon>Nakaseomyces</taxon>
    </lineage>
</organism>
<reference evidence="2 3" key="1">
    <citation type="submission" date="2015-10" db="EMBL/GenBank/DDBJ databases">
        <title>Draft genomes sequences of Candida glabrata isolates 1A, 1B, 2A, 2B, 3A and 3B.</title>
        <authorList>
            <person name="Haavelsrud O.E."/>
            <person name="Gaustad P."/>
        </authorList>
    </citation>
    <scope>NUCLEOTIDE SEQUENCE [LARGE SCALE GENOMIC DNA]</scope>
    <source>
        <strain evidence="2">910700640</strain>
    </source>
</reference>
<dbReference type="VEuPathDB" id="FungiDB:GVI51_H01551"/>
<evidence type="ECO:0000313" key="3">
    <source>
        <dbReference type="Proteomes" id="UP000054886"/>
    </source>
</evidence>
<sequence>MFASGYDRMQHAVEPITATVEPVPMVDAVQKTDKPVPQEEARQEINSDAIASRSQDSLVSNTISTKNIQVRDTSLSALMKNAQQYKGALDKRNEEIKKRKREQKQRYGW</sequence>
<dbReference type="VEuPathDB" id="FungiDB:B1J91_H01749g"/>
<feature type="region of interest" description="Disordered" evidence="1">
    <location>
        <begin position="86"/>
        <end position="109"/>
    </location>
</feature>
<name>A0A0W0ECL2_CANGB</name>
<dbReference type="AlphaFoldDB" id="A0A0W0ECL2"/>
<proteinExistence type="predicted"/>
<feature type="compositionally biased region" description="Basic and acidic residues" evidence="1">
    <location>
        <begin position="88"/>
        <end position="97"/>
    </location>
</feature>
<feature type="region of interest" description="Disordered" evidence="1">
    <location>
        <begin position="31"/>
        <end position="55"/>
    </location>
</feature>
<feature type="compositionally biased region" description="Basic and acidic residues" evidence="1">
    <location>
        <begin position="31"/>
        <end position="45"/>
    </location>
</feature>
<accession>A0A0W0ECL2</accession>
<dbReference type="VEuPathDB" id="FungiDB:CAGL0H01749g"/>
<dbReference type="VEuPathDB" id="FungiDB:GWK60_H01551"/>
<evidence type="ECO:0000313" key="2">
    <source>
        <dbReference type="EMBL" id="KTA98979.1"/>
    </source>
</evidence>
<dbReference type="EMBL" id="LLZZ01000149">
    <property type="protein sequence ID" value="KTA98979.1"/>
    <property type="molecule type" value="Genomic_DNA"/>
</dbReference>
<dbReference type="VEuPathDB" id="FungiDB:GW608_H01551"/>
<dbReference type="Proteomes" id="UP000054886">
    <property type="component" value="Unassembled WGS sequence"/>
</dbReference>
<gene>
    <name evidence="2" type="ORF">AO440_001975</name>
</gene>
<evidence type="ECO:0000256" key="1">
    <source>
        <dbReference type="SAM" id="MobiDB-lite"/>
    </source>
</evidence>
<comment type="caution">
    <text evidence="2">The sequence shown here is derived from an EMBL/GenBank/DDBJ whole genome shotgun (WGS) entry which is preliminary data.</text>
</comment>
<protein>
    <submittedName>
        <fullName evidence="2">Uncharacterized protein</fullName>
    </submittedName>
</protein>